<name>A0A7J6GWA7_CANSA</name>
<evidence type="ECO:0000313" key="1">
    <source>
        <dbReference type="EMBL" id="KAF4387081.1"/>
    </source>
</evidence>
<sequence length="427" mass="48022">MAPIGIGPVKWLHAGNGPIKLLLATPKDSRLNPLHKPCGSCPTKLLLPNITKFKFGLFFPKSLGIVPLKLLLRTENNSKFKEMRLLRFHRDVGIGPFPISKGIEPVRLLLEAEKASKLLRLEILIGNSPDSWLVVTQKSDKSFRFPISGGMVPTKLFLISCTKVRFLRFHREVGIGPVKGLSERSNVLSFFKFPISKGIEPVKLLVKANKFSKLLSLEMLTGNTPDNWLCLSLESFEILDDKCPSNLLLVRLKDSSLIRLENTDSGIEPVQLSDNWLISTGIPPLKSLSLKSNKVSLVRLPMAVGIKPESLQLLRLKAVMLRNGVKLKLSNVPLSSKLERCICEISPLEPSHTTLVQLHRLMMLLLSHESREDGFTTKVFFHLIRASACVLGEHEIFNGIRKMRRRREKQVLGALFMYNIEESAKYE</sequence>
<accession>A0A7J6GWA7</accession>
<gene>
    <name evidence="1" type="ORF">G4B88_024653</name>
</gene>
<organism evidence="1 2">
    <name type="scientific">Cannabis sativa</name>
    <name type="common">Hemp</name>
    <name type="synonym">Marijuana</name>
    <dbReference type="NCBI Taxonomy" id="3483"/>
    <lineage>
        <taxon>Eukaryota</taxon>
        <taxon>Viridiplantae</taxon>
        <taxon>Streptophyta</taxon>
        <taxon>Embryophyta</taxon>
        <taxon>Tracheophyta</taxon>
        <taxon>Spermatophyta</taxon>
        <taxon>Magnoliopsida</taxon>
        <taxon>eudicotyledons</taxon>
        <taxon>Gunneridae</taxon>
        <taxon>Pentapetalae</taxon>
        <taxon>rosids</taxon>
        <taxon>fabids</taxon>
        <taxon>Rosales</taxon>
        <taxon>Cannabaceae</taxon>
        <taxon>Cannabis</taxon>
    </lineage>
</organism>
<evidence type="ECO:0000313" key="2">
    <source>
        <dbReference type="Proteomes" id="UP000583929"/>
    </source>
</evidence>
<keyword evidence="2" id="KW-1185">Reference proteome</keyword>
<comment type="caution">
    <text evidence="1">The sequence shown here is derived from an EMBL/GenBank/DDBJ whole genome shotgun (WGS) entry which is preliminary data.</text>
</comment>
<dbReference type="Proteomes" id="UP000583929">
    <property type="component" value="Unassembled WGS sequence"/>
</dbReference>
<reference evidence="1 2" key="1">
    <citation type="journal article" date="2020" name="bioRxiv">
        <title>Sequence and annotation of 42 cannabis genomes reveals extensive copy number variation in cannabinoid synthesis and pathogen resistance genes.</title>
        <authorList>
            <person name="Mckernan K.J."/>
            <person name="Helbert Y."/>
            <person name="Kane L.T."/>
            <person name="Ebling H."/>
            <person name="Zhang L."/>
            <person name="Liu B."/>
            <person name="Eaton Z."/>
            <person name="Mclaughlin S."/>
            <person name="Kingan S."/>
            <person name="Baybayan P."/>
            <person name="Concepcion G."/>
            <person name="Jordan M."/>
            <person name="Riva A."/>
            <person name="Barbazuk W."/>
            <person name="Harkins T."/>
        </authorList>
    </citation>
    <scope>NUCLEOTIDE SEQUENCE [LARGE SCALE GENOMIC DNA]</scope>
    <source>
        <strain evidence="2">cv. Jamaican Lion 4</strain>
        <tissue evidence="1">Leaf</tissue>
    </source>
</reference>
<dbReference type="AlphaFoldDB" id="A0A7J6GWA7"/>
<protein>
    <submittedName>
        <fullName evidence="1">Uncharacterized protein</fullName>
    </submittedName>
</protein>
<dbReference type="EMBL" id="JAATIQ010000080">
    <property type="protein sequence ID" value="KAF4387081.1"/>
    <property type="molecule type" value="Genomic_DNA"/>
</dbReference>
<proteinExistence type="predicted"/>